<evidence type="ECO:0000313" key="2">
    <source>
        <dbReference type="EMBL" id="ODH40773.1"/>
    </source>
</evidence>
<sequence length="213" mass="22123">MTWSTFPTSHVTTWGPPNGGVPSPYAQSPNPAGFRFVVDEENRIMFHEACWAPVPTTTYTHTKVGHVIAAPEMMPMIAWPMGPVPPGQSQAPYYFFHQHQIASEVSKLSTTQTPSPFQLNGAGPCTGPGADTDRAPGVAYNNSPKTHPGTGTGTGTADAPQVYLVPGATFLAGVDAHGNLKTVFTGVHSAANLPPGISTAGQPGVGNAPHCPG</sequence>
<reference evidence="2 3" key="1">
    <citation type="submission" date="2016-06" db="EMBL/GenBank/DDBJ databases">
        <authorList>
            <person name="Kjaerup R.B."/>
            <person name="Dalgaard T.S."/>
            <person name="Juul-Madsen H.R."/>
        </authorList>
    </citation>
    <scope>NUCLEOTIDE SEQUENCE [LARGE SCALE GENOMIC DNA]</scope>
    <source>
        <strain evidence="2 3">Pb300</strain>
    </source>
</reference>
<organism evidence="2 3">
    <name type="scientific">Paracoccidioides brasiliensis</name>
    <dbReference type="NCBI Taxonomy" id="121759"/>
    <lineage>
        <taxon>Eukaryota</taxon>
        <taxon>Fungi</taxon>
        <taxon>Dikarya</taxon>
        <taxon>Ascomycota</taxon>
        <taxon>Pezizomycotina</taxon>
        <taxon>Eurotiomycetes</taxon>
        <taxon>Eurotiomycetidae</taxon>
        <taxon>Onygenales</taxon>
        <taxon>Ajellomycetaceae</taxon>
        <taxon>Paracoccidioides</taxon>
    </lineage>
</organism>
<feature type="region of interest" description="Disordered" evidence="1">
    <location>
        <begin position="1"/>
        <end position="26"/>
    </location>
</feature>
<feature type="compositionally biased region" description="Polar residues" evidence="1">
    <location>
        <begin position="1"/>
        <end position="12"/>
    </location>
</feature>
<proteinExistence type="predicted"/>
<feature type="region of interest" description="Disordered" evidence="1">
    <location>
        <begin position="120"/>
        <end position="155"/>
    </location>
</feature>
<evidence type="ECO:0000313" key="3">
    <source>
        <dbReference type="Proteomes" id="UP000242814"/>
    </source>
</evidence>
<dbReference type="Proteomes" id="UP000242814">
    <property type="component" value="Unassembled WGS sequence"/>
</dbReference>
<accession>A0A1D2JLB3</accession>
<gene>
    <name evidence="2" type="ORF">ACO22_01530</name>
</gene>
<name>A0A1D2JLB3_PARBR</name>
<dbReference type="EMBL" id="LZYO01000038">
    <property type="protein sequence ID" value="ODH40773.1"/>
    <property type="molecule type" value="Genomic_DNA"/>
</dbReference>
<comment type="caution">
    <text evidence="2">The sequence shown here is derived from an EMBL/GenBank/DDBJ whole genome shotgun (WGS) entry which is preliminary data.</text>
</comment>
<dbReference type="VEuPathDB" id="FungiDB:PABG_05713"/>
<evidence type="ECO:0000256" key="1">
    <source>
        <dbReference type="SAM" id="MobiDB-lite"/>
    </source>
</evidence>
<dbReference type="VEuPathDB" id="FungiDB:PADG_06047"/>
<dbReference type="AlphaFoldDB" id="A0A1D2JLB3"/>
<protein>
    <submittedName>
        <fullName evidence="2">Uncharacterized protein</fullName>
    </submittedName>
</protein>